<evidence type="ECO:0000256" key="5">
    <source>
        <dbReference type="ARBA" id="ARBA00022927"/>
    </source>
</evidence>
<dbReference type="InterPro" id="IPR022645">
    <property type="entry name" value="SecD/SecF_bac"/>
</dbReference>
<comment type="caution">
    <text evidence="9">Lacks conserved residue(s) required for the propagation of feature annotation.</text>
</comment>
<accession>A0A7R6PV93</accession>
<evidence type="ECO:0000256" key="2">
    <source>
        <dbReference type="ARBA" id="ARBA00022448"/>
    </source>
</evidence>
<dbReference type="InterPro" id="IPR005665">
    <property type="entry name" value="SecF_bac"/>
</dbReference>
<dbReference type="RefSeq" id="WP_201348295.1">
    <property type="nucleotide sequence ID" value="NZ_AP014546.1"/>
</dbReference>
<feature type="transmembrane region" description="Helical" evidence="9">
    <location>
        <begin position="157"/>
        <end position="178"/>
    </location>
</feature>
<evidence type="ECO:0000259" key="10">
    <source>
        <dbReference type="Pfam" id="PF02355"/>
    </source>
</evidence>
<dbReference type="InterPro" id="IPR055344">
    <property type="entry name" value="SecD_SecF_C_bact"/>
</dbReference>
<feature type="transmembrane region" description="Helical" evidence="9">
    <location>
        <begin position="226"/>
        <end position="251"/>
    </location>
</feature>
<feature type="transmembrane region" description="Helical" evidence="9">
    <location>
        <begin position="257"/>
        <end position="280"/>
    </location>
</feature>
<feature type="transmembrane region" description="Helical" evidence="9">
    <location>
        <begin position="133"/>
        <end position="150"/>
    </location>
</feature>
<dbReference type="InterPro" id="IPR022646">
    <property type="entry name" value="SecD/SecF_CS"/>
</dbReference>
<organism evidence="11 12">
    <name type="scientific">Neptunomonas japonica JAMM 1380</name>
    <dbReference type="NCBI Taxonomy" id="1441457"/>
    <lineage>
        <taxon>Bacteria</taxon>
        <taxon>Pseudomonadati</taxon>
        <taxon>Pseudomonadota</taxon>
        <taxon>Gammaproteobacteria</taxon>
        <taxon>Oceanospirillales</taxon>
        <taxon>Oceanospirillaceae</taxon>
        <taxon>Neptunomonas</taxon>
    </lineage>
</organism>
<dbReference type="Gene3D" id="1.20.1640.10">
    <property type="entry name" value="Multidrug efflux transporter AcrB transmembrane domain"/>
    <property type="match status" value="1"/>
</dbReference>
<feature type="transmembrane region" description="Helical" evidence="9">
    <location>
        <begin position="184"/>
        <end position="205"/>
    </location>
</feature>
<keyword evidence="2 9" id="KW-0813">Transport</keyword>
<evidence type="ECO:0000256" key="4">
    <source>
        <dbReference type="ARBA" id="ARBA00022692"/>
    </source>
</evidence>
<evidence type="ECO:0000256" key="8">
    <source>
        <dbReference type="ARBA" id="ARBA00023136"/>
    </source>
</evidence>
<keyword evidence="8 9" id="KW-0472">Membrane</keyword>
<keyword evidence="6 9" id="KW-1133">Transmembrane helix</keyword>
<dbReference type="GO" id="GO:0015450">
    <property type="term" value="F:protein-transporting ATPase activity"/>
    <property type="evidence" value="ECO:0007669"/>
    <property type="project" value="InterPro"/>
</dbReference>
<dbReference type="AlphaFoldDB" id="A0A7R6PV93"/>
<dbReference type="Proteomes" id="UP000595332">
    <property type="component" value="Chromosome"/>
</dbReference>
<dbReference type="SUPFAM" id="SSF82866">
    <property type="entry name" value="Multidrug efflux transporter AcrB transmembrane domain"/>
    <property type="match status" value="1"/>
</dbReference>
<keyword evidence="3 9" id="KW-1003">Cell membrane</keyword>
<dbReference type="InterPro" id="IPR022813">
    <property type="entry name" value="SecD/SecF_arch_bac"/>
</dbReference>
<dbReference type="GO" id="GO:0065002">
    <property type="term" value="P:intracellular protein transmembrane transport"/>
    <property type="evidence" value="ECO:0007669"/>
    <property type="project" value="UniProtKB-UniRule"/>
</dbReference>
<dbReference type="PANTHER" id="PTHR30081">
    <property type="entry name" value="PROTEIN-EXPORT MEMBRANE PROTEIN SEC"/>
    <property type="match status" value="1"/>
</dbReference>
<keyword evidence="12" id="KW-1185">Reference proteome</keyword>
<dbReference type="EMBL" id="AP014546">
    <property type="protein sequence ID" value="BBB31175.1"/>
    <property type="molecule type" value="Genomic_DNA"/>
</dbReference>
<dbReference type="NCBIfam" id="TIGR00966">
    <property type="entry name" value="transloc_SecF"/>
    <property type="match status" value="1"/>
</dbReference>
<dbReference type="GO" id="GO:0006605">
    <property type="term" value="P:protein targeting"/>
    <property type="evidence" value="ECO:0007669"/>
    <property type="project" value="UniProtKB-UniRule"/>
</dbReference>
<protein>
    <recommendedName>
        <fullName evidence="9">Protein-export membrane protein SecF</fullName>
    </recommendedName>
</protein>
<evidence type="ECO:0000256" key="7">
    <source>
        <dbReference type="ARBA" id="ARBA00023010"/>
    </source>
</evidence>
<comment type="similarity">
    <text evidence="9">Belongs to the SecD/SecF family. SecF subfamily.</text>
</comment>
<proteinExistence type="inferred from homology"/>
<dbReference type="NCBIfam" id="TIGR00916">
    <property type="entry name" value="2A0604s01"/>
    <property type="match status" value="1"/>
</dbReference>
<keyword evidence="4 9" id="KW-0812">Transmembrane</keyword>
<gene>
    <name evidence="9 11" type="primary">secF</name>
    <name evidence="11" type="ORF">NEJAP_3237</name>
</gene>
<dbReference type="InterPro" id="IPR048634">
    <property type="entry name" value="SecD_SecF_C"/>
</dbReference>
<evidence type="ECO:0000256" key="1">
    <source>
        <dbReference type="ARBA" id="ARBA00004651"/>
    </source>
</evidence>
<evidence type="ECO:0000313" key="11">
    <source>
        <dbReference type="EMBL" id="BBB31175.1"/>
    </source>
</evidence>
<dbReference type="Pfam" id="PF02355">
    <property type="entry name" value="SecD_SecF_C"/>
    <property type="match status" value="1"/>
</dbReference>
<dbReference type="HAMAP" id="MF_01464_B">
    <property type="entry name" value="SecF_B"/>
    <property type="match status" value="1"/>
</dbReference>
<keyword evidence="5 9" id="KW-0653">Protein transport</keyword>
<evidence type="ECO:0000313" key="12">
    <source>
        <dbReference type="Proteomes" id="UP000595332"/>
    </source>
</evidence>
<name>A0A7R6PV93_9GAMM</name>
<dbReference type="Pfam" id="PF07549">
    <property type="entry name" value="Sec_GG"/>
    <property type="match status" value="1"/>
</dbReference>
<keyword evidence="7 9" id="KW-0811">Translocation</keyword>
<feature type="domain" description="Protein export membrane protein SecD/SecF C-terminal" evidence="10">
    <location>
        <begin position="106"/>
        <end position="286"/>
    </location>
</feature>
<dbReference type="GO" id="GO:0005886">
    <property type="term" value="C:plasma membrane"/>
    <property type="evidence" value="ECO:0007669"/>
    <property type="project" value="UniProtKB-SubCell"/>
</dbReference>
<comment type="subcellular location">
    <subcellularLocation>
        <location evidence="1 9">Cell membrane</location>
        <topology evidence="1 9">Multi-pass membrane protein</topology>
    </subcellularLocation>
</comment>
<dbReference type="PANTHER" id="PTHR30081:SF8">
    <property type="entry name" value="PROTEIN TRANSLOCASE SUBUNIT SECF"/>
    <property type="match status" value="1"/>
</dbReference>
<evidence type="ECO:0000256" key="6">
    <source>
        <dbReference type="ARBA" id="ARBA00022989"/>
    </source>
</evidence>
<comment type="function">
    <text evidence="9">Part of the Sec protein translocase complex. Interacts with the SecYEG preprotein conducting channel. SecDF uses the proton motive force (PMF) to complete protein translocation after the ATP-dependent function of SecA.</text>
</comment>
<dbReference type="GO" id="GO:0043952">
    <property type="term" value="P:protein transport by the Sec complex"/>
    <property type="evidence" value="ECO:0007669"/>
    <property type="project" value="UniProtKB-UniRule"/>
</dbReference>
<evidence type="ECO:0000256" key="9">
    <source>
        <dbReference type="HAMAP-Rule" id="MF_01464"/>
    </source>
</evidence>
<dbReference type="KEGG" id="njp:NEJAP_3237"/>
<comment type="subunit">
    <text evidence="9">Forms a complex with SecD. Part of the essential Sec protein translocation apparatus which comprises SecA, SecYEG and auxiliary proteins SecDF-YajC and YidC.</text>
</comment>
<reference evidence="11 12" key="1">
    <citation type="journal article" date="2008" name="Int. J. Syst. Evol. Microbiol.">
        <title>Neptunomonas japonica sp. nov., an Osedax japonicus symbiont-like bacterium isolated from sediment adjacent to sperm whale carcasses off Kagoshima, Japan.</title>
        <authorList>
            <person name="Miyazaki M."/>
            <person name="Nogi Y."/>
            <person name="Fujiwara Y."/>
            <person name="Kawato M."/>
            <person name="Kubokawa K."/>
            <person name="Horikoshi K."/>
        </authorList>
    </citation>
    <scope>NUCLEOTIDE SEQUENCE [LARGE SCALE GENOMIC DNA]</scope>
    <source>
        <strain evidence="11 12">JAMM 1380</strain>
    </source>
</reference>
<sequence>MSGNIKVYNFMGLRKLATIFSLLLLLVSIGSLATRGLNLGLDFTGGSLVELGYEKEANLNDIRSQLNAAGFEGAVVQTFGAPTDILIRLGSDHDPKLGDKVLAALQQDGGQNIELRRNEFVGAQVGEELREQGGLGMLLALFMIMLYVAFRFQFKFSVGAVVALGHDVLIVVGFFSLFQIEFDLTVLAAVLAVIGYSLNDTIVVADRIRENFRKLRKETSMEIMNISLSQTLSRTLITSITTLLVLVALAMFGGEMIHGFAIALLVGVTVGTYSSIYVAANALIMMGICKEDLIPPPKDDQEAVDELP</sequence>
<evidence type="ECO:0000256" key="3">
    <source>
        <dbReference type="ARBA" id="ARBA00022475"/>
    </source>
</evidence>
<dbReference type="PRINTS" id="PR01755">
    <property type="entry name" value="SECFTRNLCASE"/>
</dbReference>